<dbReference type="InterPro" id="IPR013780">
    <property type="entry name" value="Glyco_hydro_b"/>
</dbReference>
<dbReference type="PANTHER" id="PTHR22762">
    <property type="entry name" value="ALPHA-GLUCOSIDASE"/>
    <property type="match status" value="1"/>
</dbReference>
<evidence type="ECO:0000256" key="4">
    <source>
        <dbReference type="RuleBase" id="RU361185"/>
    </source>
</evidence>
<dbReference type="Proteomes" id="UP000326924">
    <property type="component" value="Unassembled WGS sequence"/>
</dbReference>
<dbReference type="Pfam" id="PF21365">
    <property type="entry name" value="Glyco_hydro_31_3rd"/>
    <property type="match status" value="1"/>
</dbReference>
<feature type="domain" description="Glycosyl hydrolase family 31 C-terminal" evidence="7">
    <location>
        <begin position="775"/>
        <end position="889"/>
    </location>
</feature>
<dbReference type="OrthoDB" id="10070917at2759"/>
<comment type="caution">
    <text evidence="8">The sequence shown here is derived from an EMBL/GenBank/DDBJ whole genome shotgun (WGS) entry which is preliminary data.</text>
</comment>
<accession>A0A5J5EHD7</accession>
<dbReference type="PANTHER" id="PTHR22762:SF120">
    <property type="entry name" value="HETEROGLYCAN GLUCOSIDASE 1"/>
    <property type="match status" value="1"/>
</dbReference>
<dbReference type="InterPro" id="IPR017853">
    <property type="entry name" value="GH"/>
</dbReference>
<dbReference type="InterPro" id="IPR011013">
    <property type="entry name" value="Gal_mutarotase_sf_dom"/>
</dbReference>
<dbReference type="InParanoid" id="A0A5J5EHD7"/>
<dbReference type="SUPFAM" id="SSF74650">
    <property type="entry name" value="Galactose mutarotase-like"/>
    <property type="match status" value="1"/>
</dbReference>
<feature type="domain" description="Glycoside hydrolase family 31 N-terminal" evidence="6">
    <location>
        <begin position="68"/>
        <end position="314"/>
    </location>
</feature>
<dbReference type="CDD" id="cd14752">
    <property type="entry name" value="GH31_N"/>
    <property type="match status" value="1"/>
</dbReference>
<dbReference type="Gene3D" id="2.60.40.1180">
    <property type="entry name" value="Golgi alpha-mannosidase II"/>
    <property type="match status" value="2"/>
</dbReference>
<dbReference type="GO" id="GO:0030246">
    <property type="term" value="F:carbohydrate binding"/>
    <property type="evidence" value="ECO:0007669"/>
    <property type="project" value="InterPro"/>
</dbReference>
<dbReference type="EMBL" id="VXIS01000286">
    <property type="protein sequence ID" value="KAA8895125.1"/>
    <property type="molecule type" value="Genomic_DNA"/>
</dbReference>
<dbReference type="Gene3D" id="2.60.40.1760">
    <property type="entry name" value="glycosyl hydrolase (family 31)"/>
    <property type="match status" value="1"/>
</dbReference>
<dbReference type="GO" id="GO:0004558">
    <property type="term" value="F:alpha-1,4-glucosidase activity"/>
    <property type="evidence" value="ECO:0007669"/>
    <property type="project" value="UniProtKB-EC"/>
</dbReference>
<keyword evidence="9" id="KW-1185">Reference proteome</keyword>
<proteinExistence type="inferred from homology"/>
<evidence type="ECO:0000259" key="5">
    <source>
        <dbReference type="Pfam" id="PF01055"/>
    </source>
</evidence>
<dbReference type="InterPro" id="IPR000322">
    <property type="entry name" value="Glyco_hydro_31_TIM"/>
</dbReference>
<evidence type="ECO:0000256" key="1">
    <source>
        <dbReference type="ARBA" id="ARBA00001657"/>
    </source>
</evidence>
<dbReference type="AlphaFoldDB" id="A0A5J5EHD7"/>
<evidence type="ECO:0000313" key="9">
    <source>
        <dbReference type="Proteomes" id="UP000326924"/>
    </source>
</evidence>
<dbReference type="InterPro" id="IPR048395">
    <property type="entry name" value="Glyco_hydro_31_C"/>
</dbReference>
<name>A0A5J5EHD7_9PEZI</name>
<evidence type="ECO:0000256" key="3">
    <source>
        <dbReference type="ARBA" id="ARBA00012741"/>
    </source>
</evidence>
<evidence type="ECO:0000259" key="7">
    <source>
        <dbReference type="Pfam" id="PF21365"/>
    </source>
</evidence>
<dbReference type="InterPro" id="IPR025887">
    <property type="entry name" value="Glyco_hydro_31_N_dom"/>
</dbReference>
<evidence type="ECO:0000256" key="2">
    <source>
        <dbReference type="ARBA" id="ARBA00007806"/>
    </source>
</evidence>
<comment type="catalytic activity">
    <reaction evidence="1">
        <text>Hydrolysis of terminal, non-reducing (1-&gt;4)-linked alpha-D-glucose residues with release of alpha-D-glucose.</text>
        <dbReference type="EC" id="3.2.1.20"/>
    </reaction>
</comment>
<dbReference type="EC" id="3.2.1.20" evidence="3"/>
<dbReference type="SUPFAM" id="SSF51445">
    <property type="entry name" value="(Trans)glycosidases"/>
    <property type="match status" value="1"/>
</dbReference>
<keyword evidence="8" id="KW-0456">Lyase</keyword>
<organism evidence="8 9">
    <name type="scientific">Sphaerosporella brunnea</name>
    <dbReference type="NCBI Taxonomy" id="1250544"/>
    <lineage>
        <taxon>Eukaryota</taxon>
        <taxon>Fungi</taxon>
        <taxon>Dikarya</taxon>
        <taxon>Ascomycota</taxon>
        <taxon>Pezizomycotina</taxon>
        <taxon>Pezizomycetes</taxon>
        <taxon>Pezizales</taxon>
        <taxon>Pyronemataceae</taxon>
        <taxon>Sphaerosporella</taxon>
    </lineage>
</organism>
<dbReference type="Pfam" id="PF13802">
    <property type="entry name" value="Gal_mutarotas_2"/>
    <property type="match status" value="1"/>
</dbReference>
<gene>
    <name evidence="8" type="ORF">FN846DRAFT_785430</name>
</gene>
<sequence length="1077" mass="121947">MAGLGDPIKFVKAEDFFNAMNIGDGWKSPTKVVSITVDPPTDLDPSNPSAADYYHGVTVTFDDGTLAAIQFIRPTVFRVRYDPAVKSRDEYGDANSRAILQDYTTRLVKVLDEYRNIRWKTELTEEKKGDEIVYWQLKSEVTFAGDPPKFNDNQDYQVGDGIKLIIYRSPFRIQAIRKLQLLKPLYPMPGSIVSGNADGNYRVIWETSPKTFRWHQHPQHAMLKDIVLDVIKPGHGEYMGFGEQGGTSFAKTPTFMNYFNCDNMQYQQVYNQGPLDSREPLYHSDPYFFEVNANPEHANVTATFIDNFSQIAIDFGKTNAGYIKLGTRFNAMDVYIMTADNARHIVRLQSGLVGRGMLKPRYVLGNHQACYGYSTTKDLNDCVNGYRNAGIPLDGLHADVDFQDEFRTFTMNPDNDPGKMFGDLRGRGIKCSTNITPVISVRDKTQHRPEGYKTLQEGLRDKRFLADVRYTTGTSGYAKDVRYVNYGGGNYYEVDPNDHSKRPDFGDDYDFESMFNRSTEGNWVPYRGAVSYGYGNGTPGHYVDLSTEDNRKWWGQQYEDLFNWGLEFVWQDMTTPAIADAYGDMKGLPSRLVIPTDSTKTKVTHQLAIEAWALYSLNLHKATFHGLGRLAVRKNKRNFILGRGSFATMYRFAGLWTGDNASTWDFWRITIPQVLSVGLNGVSICGSDTGGFEPGRLPGGGEARICPPELLMRWYAGSFLLPWLRNHYVKKDRKDYQEPFNYAEPVPSVVRFYIQLRYSLMQVLYDAMFENILDGMPIARSMLLTDYQDASFFNESQRFLDNQYVCLRDILVAPIMQSAQEKPDQSREVYLPLGNFWYQSNLMPWDDQGSALLAPVEGGTVINYSAPIRSDYDSFRFIVPTFIREGAIIPQLQVRQNVDSDINNPNHLKLNIYPGKDRNYTLYLDDGVSRTSAPTGLPQIVQPMLQAKAENPDHVGGWDEEAKSEFRMVVIEQTTTDPSVNDSARTIVIRKAHDNYGPEAQVGFVYTLVVYYLAGVDPADIEVTVQAQPAPPTTLEFERGSPTGYKSETDLRAVIVRINETIGTSKEVTVTLTPKKA</sequence>
<dbReference type="Pfam" id="PF01055">
    <property type="entry name" value="Glyco_hydro_31_2nd"/>
    <property type="match status" value="1"/>
</dbReference>
<dbReference type="GO" id="GO:0016829">
    <property type="term" value="F:lyase activity"/>
    <property type="evidence" value="ECO:0007669"/>
    <property type="project" value="UniProtKB-KW"/>
</dbReference>
<evidence type="ECO:0000313" key="8">
    <source>
        <dbReference type="EMBL" id="KAA8895125.1"/>
    </source>
</evidence>
<comment type="similarity">
    <text evidence="2 4">Belongs to the glycosyl hydrolase 31 family.</text>
</comment>
<protein>
    <recommendedName>
        <fullName evidence="3">alpha-glucosidase</fullName>
        <ecNumber evidence="3">3.2.1.20</ecNumber>
    </recommendedName>
</protein>
<feature type="domain" description="Glycoside hydrolase family 31 TIM barrel" evidence="5">
    <location>
        <begin position="358"/>
        <end position="766"/>
    </location>
</feature>
<keyword evidence="4" id="KW-0378">Hydrolase</keyword>
<evidence type="ECO:0000259" key="6">
    <source>
        <dbReference type="Pfam" id="PF13802"/>
    </source>
</evidence>
<keyword evidence="4" id="KW-0326">Glycosidase</keyword>
<dbReference type="Gene3D" id="3.20.20.80">
    <property type="entry name" value="Glycosidases"/>
    <property type="match status" value="2"/>
</dbReference>
<reference evidence="8 9" key="1">
    <citation type="submission" date="2019-09" db="EMBL/GenBank/DDBJ databases">
        <title>Draft genome of the ectomycorrhizal ascomycete Sphaerosporella brunnea.</title>
        <authorList>
            <consortium name="DOE Joint Genome Institute"/>
            <person name="Benucci G.M."/>
            <person name="Marozzi G."/>
            <person name="Antonielli L."/>
            <person name="Sanchez S."/>
            <person name="Marco P."/>
            <person name="Wang X."/>
            <person name="Falini L.B."/>
            <person name="Barry K."/>
            <person name="Haridas S."/>
            <person name="Lipzen A."/>
            <person name="Labutti K."/>
            <person name="Grigoriev I.V."/>
            <person name="Murat C."/>
            <person name="Martin F."/>
            <person name="Albertini E."/>
            <person name="Donnini D."/>
            <person name="Bonito G."/>
        </authorList>
    </citation>
    <scope>NUCLEOTIDE SEQUENCE [LARGE SCALE GENOMIC DNA]</scope>
    <source>
        <strain evidence="8 9">Sb_GMNB300</strain>
    </source>
</reference>
<dbReference type="GO" id="GO:0005975">
    <property type="term" value="P:carbohydrate metabolic process"/>
    <property type="evidence" value="ECO:0007669"/>
    <property type="project" value="InterPro"/>
</dbReference>